<dbReference type="GO" id="GO:0003700">
    <property type="term" value="F:DNA-binding transcription factor activity"/>
    <property type="evidence" value="ECO:0007669"/>
    <property type="project" value="InterPro"/>
</dbReference>
<dbReference type="PANTHER" id="PTHR46796:SF13">
    <property type="entry name" value="HTH-TYPE TRANSCRIPTIONAL ACTIVATOR RHAS"/>
    <property type="match status" value="1"/>
</dbReference>
<keyword evidence="3" id="KW-0804">Transcription</keyword>
<dbReference type="InterPro" id="IPR018060">
    <property type="entry name" value="HTH_AraC"/>
</dbReference>
<gene>
    <name evidence="5" type="ORF">BFS30_22225</name>
</gene>
<dbReference type="Gene3D" id="1.10.10.60">
    <property type="entry name" value="Homeodomain-like"/>
    <property type="match status" value="1"/>
</dbReference>
<evidence type="ECO:0000259" key="4">
    <source>
        <dbReference type="PROSITE" id="PS01124"/>
    </source>
</evidence>
<reference evidence="5 6" key="1">
    <citation type="submission" date="2016-08" db="EMBL/GenBank/DDBJ databases">
        <authorList>
            <person name="Seilhamer J.J."/>
        </authorList>
    </citation>
    <scope>NUCLEOTIDE SEQUENCE [LARGE SCALE GENOMIC DNA]</scope>
    <source>
        <strain evidence="5 6">DX4</strain>
    </source>
</reference>
<proteinExistence type="predicted"/>
<dbReference type="InterPro" id="IPR046532">
    <property type="entry name" value="DUF6597"/>
</dbReference>
<keyword evidence="2" id="KW-0238">DNA-binding</keyword>
<sequence>MNTVILKPRNEILKRYVQYFLFFNKMDNSTQNYTTFPNNNLCLAIYKQNNVNYFNDQQSNHCVITEGDSNFVSRCYGFHKMPFQVSINSCLDQVCIIFYPSALGAFTAEPYRDLMNADHIFENIFPDKNSYFLEQLFAEHDLVKRAQKIESLLIKNLNYEIPNKLRDSLLFISKSNHENLTVEILARQLGISEASVFRLFKNHLGQNPKSFLKTIRFRTALDKMLRKKDSLTEIAYLNQYYDQAHLIKDFKSFSGHSPKHLMSKITSTQNDLLWICDKNILNDFYNF</sequence>
<dbReference type="InterPro" id="IPR009057">
    <property type="entry name" value="Homeodomain-like_sf"/>
</dbReference>
<feature type="domain" description="HTH araC/xylS-type" evidence="4">
    <location>
        <begin position="166"/>
        <end position="264"/>
    </location>
</feature>
<dbReference type="SUPFAM" id="SSF46689">
    <property type="entry name" value="Homeodomain-like"/>
    <property type="match status" value="2"/>
</dbReference>
<dbReference type="SMART" id="SM00342">
    <property type="entry name" value="HTH_ARAC"/>
    <property type="match status" value="1"/>
</dbReference>
<dbReference type="InterPro" id="IPR050204">
    <property type="entry name" value="AraC_XylS_family_regulators"/>
</dbReference>
<dbReference type="Pfam" id="PF12833">
    <property type="entry name" value="HTH_18"/>
    <property type="match status" value="1"/>
</dbReference>
<dbReference type="Pfam" id="PF20240">
    <property type="entry name" value="DUF6597"/>
    <property type="match status" value="1"/>
</dbReference>
<dbReference type="PANTHER" id="PTHR46796">
    <property type="entry name" value="HTH-TYPE TRANSCRIPTIONAL ACTIVATOR RHAS-RELATED"/>
    <property type="match status" value="1"/>
</dbReference>
<dbReference type="GO" id="GO:0043565">
    <property type="term" value="F:sequence-specific DNA binding"/>
    <property type="evidence" value="ECO:0007669"/>
    <property type="project" value="InterPro"/>
</dbReference>
<evidence type="ECO:0000256" key="1">
    <source>
        <dbReference type="ARBA" id="ARBA00023015"/>
    </source>
</evidence>
<evidence type="ECO:0000313" key="5">
    <source>
        <dbReference type="EMBL" id="AOM79634.1"/>
    </source>
</evidence>
<evidence type="ECO:0000256" key="2">
    <source>
        <dbReference type="ARBA" id="ARBA00023125"/>
    </source>
</evidence>
<protein>
    <recommendedName>
        <fullName evidence="4">HTH araC/xylS-type domain-containing protein</fullName>
    </recommendedName>
</protein>
<dbReference type="Proteomes" id="UP000094313">
    <property type="component" value="Chromosome"/>
</dbReference>
<keyword evidence="6" id="KW-1185">Reference proteome</keyword>
<keyword evidence="1" id="KW-0805">Transcription regulation</keyword>
<dbReference type="EMBL" id="CP017141">
    <property type="protein sequence ID" value="AOM79634.1"/>
    <property type="molecule type" value="Genomic_DNA"/>
</dbReference>
<name>A0A1D7QLT5_9SPHI</name>
<accession>A0A1D7QLT5</accession>
<dbReference type="OrthoDB" id="662446at2"/>
<evidence type="ECO:0000256" key="3">
    <source>
        <dbReference type="ARBA" id="ARBA00023163"/>
    </source>
</evidence>
<organism evidence="5 6">
    <name type="scientific">Pedobacter steynii</name>
    <dbReference type="NCBI Taxonomy" id="430522"/>
    <lineage>
        <taxon>Bacteria</taxon>
        <taxon>Pseudomonadati</taxon>
        <taxon>Bacteroidota</taxon>
        <taxon>Sphingobacteriia</taxon>
        <taxon>Sphingobacteriales</taxon>
        <taxon>Sphingobacteriaceae</taxon>
        <taxon>Pedobacter</taxon>
    </lineage>
</organism>
<dbReference type="AlphaFoldDB" id="A0A1D7QLT5"/>
<dbReference type="KEGG" id="psty:BFS30_22225"/>
<evidence type="ECO:0000313" key="6">
    <source>
        <dbReference type="Proteomes" id="UP000094313"/>
    </source>
</evidence>
<dbReference type="PROSITE" id="PS01124">
    <property type="entry name" value="HTH_ARAC_FAMILY_2"/>
    <property type="match status" value="1"/>
</dbReference>